<dbReference type="RefSeq" id="WP_072487788.1">
    <property type="nucleotide sequence ID" value="NZ_CP109381.1"/>
</dbReference>
<feature type="transmembrane region" description="Helical" evidence="2">
    <location>
        <begin position="47"/>
        <end position="69"/>
    </location>
</feature>
<dbReference type="Proteomes" id="UP000181909">
    <property type="component" value="Unassembled WGS sequence"/>
</dbReference>
<evidence type="ECO:0000313" key="4">
    <source>
        <dbReference type="Proteomes" id="UP000181909"/>
    </source>
</evidence>
<dbReference type="STRING" id="1893.SAMN02787144_101930"/>
<dbReference type="OrthoDB" id="3388214at2"/>
<keyword evidence="2" id="KW-1133">Transmembrane helix</keyword>
<feature type="transmembrane region" description="Helical" evidence="2">
    <location>
        <begin position="89"/>
        <end position="111"/>
    </location>
</feature>
<evidence type="ECO:0000256" key="2">
    <source>
        <dbReference type="SAM" id="Phobius"/>
    </source>
</evidence>
<feature type="region of interest" description="Disordered" evidence="1">
    <location>
        <begin position="201"/>
        <end position="225"/>
    </location>
</feature>
<name>A0A1K2EGG3_STRAR</name>
<dbReference type="AlphaFoldDB" id="A0A1K2EGG3"/>
<gene>
    <name evidence="3" type="ORF">SAMN02787144_101930</name>
</gene>
<feature type="transmembrane region" description="Helical" evidence="2">
    <location>
        <begin position="12"/>
        <end position="35"/>
    </location>
</feature>
<evidence type="ECO:0000313" key="3">
    <source>
        <dbReference type="EMBL" id="SFY34118.1"/>
    </source>
</evidence>
<proteinExistence type="predicted"/>
<accession>A0A1K2EGG3</accession>
<evidence type="ECO:0008006" key="5">
    <source>
        <dbReference type="Google" id="ProtNLM"/>
    </source>
</evidence>
<evidence type="ECO:0000256" key="1">
    <source>
        <dbReference type="SAM" id="MobiDB-lite"/>
    </source>
</evidence>
<keyword evidence="2" id="KW-0812">Transmembrane</keyword>
<reference evidence="3 4" key="1">
    <citation type="submission" date="2016-11" db="EMBL/GenBank/DDBJ databases">
        <authorList>
            <person name="Jaros S."/>
            <person name="Januszkiewicz K."/>
            <person name="Wedrychowicz H."/>
        </authorList>
    </citation>
    <scope>NUCLEOTIDE SEQUENCE [LARGE SCALE GENOMIC DNA]</scope>
    <source>
        <strain evidence="3 4">OK807</strain>
    </source>
</reference>
<keyword evidence="2" id="KW-0472">Membrane</keyword>
<protein>
    <recommendedName>
        <fullName evidence="5">DUF1449 domain-containing protein</fullName>
    </recommendedName>
</protein>
<sequence length="225" mass="23729">MQEFLSAATSFPAVLFGAALTVVVFFWLLVLAGAADHHSFDGDIDTDLAGIGGVPVAVSVSVMVVVGWFASLTGTVLLHRSDVTGLTRAALACAVLAGALLLGWVVLRALVRCFRRRFPDEPPPSRQDFLGRLCTIRTGSVSSDFGQAEVTADDGSTAIVQVRLLAPADGTALAAGSAGLLYAYDDEGEFFWVSPYDKALDPGPPTPRPRTAPRTAARRTPRRTG</sequence>
<organism evidence="3 4">
    <name type="scientific">Streptomyces atratus</name>
    <dbReference type="NCBI Taxonomy" id="1893"/>
    <lineage>
        <taxon>Bacteria</taxon>
        <taxon>Bacillati</taxon>
        <taxon>Actinomycetota</taxon>
        <taxon>Actinomycetes</taxon>
        <taxon>Kitasatosporales</taxon>
        <taxon>Streptomycetaceae</taxon>
        <taxon>Streptomyces</taxon>
    </lineage>
</organism>
<dbReference type="EMBL" id="FPJO01000019">
    <property type="protein sequence ID" value="SFY34118.1"/>
    <property type="molecule type" value="Genomic_DNA"/>
</dbReference>
<feature type="compositionally biased region" description="Basic residues" evidence="1">
    <location>
        <begin position="216"/>
        <end position="225"/>
    </location>
</feature>